<proteinExistence type="predicted"/>
<protein>
    <submittedName>
        <fullName evidence="2">Uncharacterized protein</fullName>
    </submittedName>
</protein>
<reference evidence="2 3" key="1">
    <citation type="submission" date="2017-06" db="EMBL/GenBank/DDBJ databases">
        <authorList>
            <person name="Kim H.J."/>
            <person name="Triplett B.A."/>
        </authorList>
    </citation>
    <scope>NUCLEOTIDE SEQUENCE [LARGE SCALE GENOMIC DNA]</scope>
    <source>
        <strain evidence="2">FRACA_ARgP5</strain>
    </source>
</reference>
<name>A0A2I2KRU4_9ACTN</name>
<accession>A0A2I2KRU4</accession>
<organism evidence="2 3">
    <name type="scientific">Frankia canadensis</name>
    <dbReference type="NCBI Taxonomy" id="1836972"/>
    <lineage>
        <taxon>Bacteria</taxon>
        <taxon>Bacillati</taxon>
        <taxon>Actinomycetota</taxon>
        <taxon>Actinomycetes</taxon>
        <taxon>Frankiales</taxon>
        <taxon>Frankiaceae</taxon>
        <taxon>Frankia</taxon>
    </lineage>
</organism>
<gene>
    <name evidence="2" type="ORF">FRACA_2450005</name>
</gene>
<evidence type="ECO:0000313" key="2">
    <source>
        <dbReference type="EMBL" id="SNQ48391.1"/>
    </source>
</evidence>
<evidence type="ECO:0000256" key="1">
    <source>
        <dbReference type="SAM" id="MobiDB-lite"/>
    </source>
</evidence>
<feature type="region of interest" description="Disordered" evidence="1">
    <location>
        <begin position="1"/>
        <end position="32"/>
    </location>
</feature>
<dbReference type="Proteomes" id="UP000234331">
    <property type="component" value="Unassembled WGS sequence"/>
</dbReference>
<dbReference type="EMBL" id="FZMO01000163">
    <property type="protein sequence ID" value="SNQ48391.1"/>
    <property type="molecule type" value="Genomic_DNA"/>
</dbReference>
<sequence length="122" mass="12532">MGCAGAVAAVGGGQEEAGSAGDVDTPAVDRWDPVADPDRGAVAGCAGPVWALAHGVLQSEVGRRSAVGAPVATVVTDPSAGWKRRMGMGAFGESPYERNQRERSVSPVPAPTWRMVTWTTDV</sequence>
<dbReference type="AlphaFoldDB" id="A0A2I2KRU4"/>
<evidence type="ECO:0000313" key="3">
    <source>
        <dbReference type="Proteomes" id="UP000234331"/>
    </source>
</evidence>
<keyword evidence="3" id="KW-1185">Reference proteome</keyword>